<dbReference type="OrthoDB" id="2922289at2759"/>
<dbReference type="AlphaFoldDB" id="A0A0M8MXI5"/>
<dbReference type="Proteomes" id="UP000053831">
    <property type="component" value="Unassembled WGS sequence"/>
</dbReference>
<protein>
    <submittedName>
        <fullName evidence="1">Uncharacterized protein</fullName>
    </submittedName>
</protein>
<organism evidence="1 2">
    <name type="scientific">Escovopsis weberi</name>
    <dbReference type="NCBI Taxonomy" id="150374"/>
    <lineage>
        <taxon>Eukaryota</taxon>
        <taxon>Fungi</taxon>
        <taxon>Dikarya</taxon>
        <taxon>Ascomycota</taxon>
        <taxon>Pezizomycotina</taxon>
        <taxon>Sordariomycetes</taxon>
        <taxon>Hypocreomycetidae</taxon>
        <taxon>Hypocreales</taxon>
        <taxon>Hypocreaceae</taxon>
        <taxon>Escovopsis</taxon>
    </lineage>
</organism>
<dbReference type="EMBL" id="LGSR01000011">
    <property type="protein sequence ID" value="KOS21326.1"/>
    <property type="molecule type" value="Genomic_DNA"/>
</dbReference>
<reference evidence="1 2" key="1">
    <citation type="submission" date="2015-07" db="EMBL/GenBank/DDBJ databases">
        <title>The genome of the fungus Escovopsis weberi, a specialized disease agent of ant agriculture.</title>
        <authorList>
            <person name="de Man T.J."/>
            <person name="Stajich J.E."/>
            <person name="Kubicek C.P."/>
            <person name="Chenthamara K."/>
            <person name="Atanasova L."/>
            <person name="Druzhinina I.S."/>
            <person name="Birnbaum S."/>
            <person name="Barribeau S.M."/>
            <person name="Teiling C."/>
            <person name="Suen G."/>
            <person name="Currie C."/>
            <person name="Gerardo N.M."/>
        </authorList>
    </citation>
    <scope>NUCLEOTIDE SEQUENCE [LARGE SCALE GENOMIC DNA]</scope>
</reference>
<evidence type="ECO:0000313" key="1">
    <source>
        <dbReference type="EMBL" id="KOS21326.1"/>
    </source>
</evidence>
<name>A0A0M8MXI5_ESCWE</name>
<proteinExistence type="predicted"/>
<keyword evidence="2" id="KW-1185">Reference proteome</keyword>
<dbReference type="PANTHER" id="PTHR40788">
    <property type="entry name" value="CLR5 DOMAIN-CONTAINING PROTEIN-RELATED"/>
    <property type="match status" value="1"/>
</dbReference>
<comment type="caution">
    <text evidence="1">The sequence shown here is derived from an EMBL/GenBank/DDBJ whole genome shotgun (WGS) entry which is preliminary data.</text>
</comment>
<evidence type="ECO:0000313" key="2">
    <source>
        <dbReference type="Proteomes" id="UP000053831"/>
    </source>
</evidence>
<dbReference type="PANTHER" id="PTHR40788:SF1">
    <property type="entry name" value="IPA PROTEIN"/>
    <property type="match status" value="1"/>
</dbReference>
<accession>A0A0M8MXI5</accession>
<dbReference type="STRING" id="150374.A0A0M8MXI5"/>
<sequence length="281" mass="31797">MAAPRDDPPADSSSIEDTLREFHKDLARKHSRHFDNVAAFWKSFTKAQRARCLKDVSKDREALEHYNDPSMGDVCKIVPELNLRDISTGPDFLLDIVRHRATTSLCNQYCQDVHDKPGDRNFIIDMMQNRGLEARGRYNRCFTLFVEGVDYGRSFKFAATETHVHQALRPAFEAGLCIPKSVGDLVLERQLFLLTTLNILVMEILDVGSKTRATNDRAKKSDDPASAAISNLSIQERPKKPNLRDLVASAQEQRDSLVDYLELLSSEPVVLAHAVNMFFFS</sequence>
<gene>
    <name evidence="1" type="ORF">ESCO_006789</name>
</gene>